<keyword evidence="3" id="KW-1185">Reference proteome</keyword>
<reference evidence="2 3" key="1">
    <citation type="submission" date="2023-03" db="EMBL/GenBank/DDBJ databases">
        <title>High recombination rates correlate with genetic variation in Cardiocondyla obscurior ants.</title>
        <authorList>
            <person name="Errbii M."/>
        </authorList>
    </citation>
    <scope>NUCLEOTIDE SEQUENCE [LARGE SCALE GENOMIC DNA]</scope>
    <source>
        <strain evidence="2">Alpha-2009</strain>
        <tissue evidence="2">Whole body</tissue>
    </source>
</reference>
<evidence type="ECO:0000313" key="2">
    <source>
        <dbReference type="EMBL" id="KAL0112157.1"/>
    </source>
</evidence>
<proteinExistence type="predicted"/>
<feature type="compositionally biased region" description="Polar residues" evidence="1">
    <location>
        <begin position="90"/>
        <end position="111"/>
    </location>
</feature>
<evidence type="ECO:0000313" key="3">
    <source>
        <dbReference type="Proteomes" id="UP001430953"/>
    </source>
</evidence>
<organism evidence="2 3">
    <name type="scientific">Cardiocondyla obscurior</name>
    <dbReference type="NCBI Taxonomy" id="286306"/>
    <lineage>
        <taxon>Eukaryota</taxon>
        <taxon>Metazoa</taxon>
        <taxon>Ecdysozoa</taxon>
        <taxon>Arthropoda</taxon>
        <taxon>Hexapoda</taxon>
        <taxon>Insecta</taxon>
        <taxon>Pterygota</taxon>
        <taxon>Neoptera</taxon>
        <taxon>Endopterygota</taxon>
        <taxon>Hymenoptera</taxon>
        <taxon>Apocrita</taxon>
        <taxon>Aculeata</taxon>
        <taxon>Formicoidea</taxon>
        <taxon>Formicidae</taxon>
        <taxon>Myrmicinae</taxon>
        <taxon>Cardiocondyla</taxon>
    </lineage>
</organism>
<feature type="compositionally biased region" description="Polar residues" evidence="1">
    <location>
        <begin position="1"/>
        <end position="42"/>
    </location>
</feature>
<sequence length="135" mass="14993">MKDSSANDNTFSSWSDSSTLGNTTSRVLLTPGKNYQPQQQTEQHSRHLMAGNNFEDSRLFELEQKPSQPVSTDNTYSLFSGNTWSTVNASINSSSTNQDQMKARPHQQSLWSGPGPSPLERLLEQQKSLREGGTT</sequence>
<protein>
    <submittedName>
        <fullName evidence="2">Uncharacterized protein</fullName>
    </submittedName>
</protein>
<feature type="region of interest" description="Disordered" evidence="1">
    <location>
        <begin position="1"/>
        <end position="55"/>
    </location>
</feature>
<dbReference type="Proteomes" id="UP001430953">
    <property type="component" value="Unassembled WGS sequence"/>
</dbReference>
<dbReference type="EMBL" id="JADYXP020000012">
    <property type="protein sequence ID" value="KAL0112157.1"/>
    <property type="molecule type" value="Genomic_DNA"/>
</dbReference>
<feature type="region of interest" description="Disordered" evidence="1">
    <location>
        <begin position="90"/>
        <end position="120"/>
    </location>
</feature>
<comment type="caution">
    <text evidence="2">The sequence shown here is derived from an EMBL/GenBank/DDBJ whole genome shotgun (WGS) entry which is preliminary data.</text>
</comment>
<evidence type="ECO:0000256" key="1">
    <source>
        <dbReference type="SAM" id="MobiDB-lite"/>
    </source>
</evidence>
<name>A0AAW2F9I6_9HYME</name>
<accession>A0AAW2F9I6</accession>
<dbReference type="AlphaFoldDB" id="A0AAW2F9I6"/>
<gene>
    <name evidence="2" type="ORF">PUN28_011918</name>
</gene>